<keyword evidence="3" id="KW-0539">Nucleus</keyword>
<keyword evidence="7" id="KW-1185">Reference proteome</keyword>
<evidence type="ECO:0000256" key="2">
    <source>
        <dbReference type="ARBA" id="ARBA00022723"/>
    </source>
</evidence>
<sequence>MRSQACEPCAKRKVKCDRAEPPCSNCKRRKHDNCTYPEVSPFERIRKLEEAVRALGGDPLSDTPQKLRGQSVKNSPAEGTNAETPIIVLEEGKSVYHESEGWHTWIDVSRLYKGSKPKFNASDPRGSALSPGKHLPHAFHGSPWRDNAILSEKLDFCPIATEEALKLWDFFMERVEPIVKISFSWTLTYLRAALSDAEKWRRLDNGDHVLILSTCLFGATSLTNQECLDLFGRTKASLTNECRVHCDMAFSRISLLAIDSISTLKAMCLYIKANVDVLTSRSMWTLMGLISRSAEQLGMHRDGTVLGLSPIETEDRRRLWWQLQHLDLILSLKNNVTPLSFGAGWDVRLPLNIEDDDLDPSSRMPPKDRIGLTSFSYTLFTYWIMEKQRGFRLTQASQATAGDKSLLGCLADSMIDDLEAGLNENFLQYCDPINPLHAILQITARAVVNVLRLRKLHEARMRSQHSDDQCHVEHFNACMQGMRYIVVSHSNLQLKPFIWLVESSFLWYAFIGILVDMSNLADVNLIKSAWTLLSQLYAVAGHLSDLEDDRRKSHAARSVVATWYECRQKPGLTAMQKPGFVTKLEKDLAELESKTIADVESQVGVPQEVWQTRPVETELQPFGFEFADIDWAFWDKCLDLFGRTKASLTNECRVHCDMAFSRISLLAIDSISTLKAMCLYIKANVDVLTSRSMWTLMGLISRSAEQLGMHRELPLNIEDDDLDPSSRMPPKDRIGLTSFSYTLFTYWIMEKQRGFRLTQASQATAGDKSLLGCLADSMIDDLEAGLNENFLQYCDPINPLHAILQITARAVVNVLRLRKLHEARMRSQHSDDQCHVEHFNACMQGMRYIVVSHSNLQLKPFIWLVESSFLWYAYVNLIKSAWTLLSQLYAVAGHLSDLEDDRRKSHAARSVVATWYECRQKPGLTAMQKPGFVTKLEKDLAELESKTIADVESQVGVPQEVWQTRPVETELQPFGFEFADIDWAFWDSIN</sequence>
<dbReference type="OrthoDB" id="2269373at2759"/>
<dbReference type="Pfam" id="PF00172">
    <property type="entry name" value="Zn_clus"/>
    <property type="match status" value="1"/>
</dbReference>
<dbReference type="InterPro" id="IPR050613">
    <property type="entry name" value="Sec_Metabolite_Reg"/>
</dbReference>
<feature type="region of interest" description="Disordered" evidence="4">
    <location>
        <begin position="56"/>
        <end position="79"/>
    </location>
</feature>
<feature type="domain" description="Zn(2)-C6 fungal-type" evidence="5">
    <location>
        <begin position="5"/>
        <end position="36"/>
    </location>
</feature>
<accession>N1RPN0</accession>
<dbReference type="PROSITE" id="PS50048">
    <property type="entry name" value="ZN2_CY6_FUNGAL_2"/>
    <property type="match status" value="1"/>
</dbReference>
<dbReference type="AlphaFoldDB" id="N1RPN0"/>
<dbReference type="GO" id="GO:0008270">
    <property type="term" value="F:zinc ion binding"/>
    <property type="evidence" value="ECO:0007669"/>
    <property type="project" value="InterPro"/>
</dbReference>
<dbReference type="PROSITE" id="PS00463">
    <property type="entry name" value="ZN2_CY6_FUNGAL_1"/>
    <property type="match status" value="1"/>
</dbReference>
<dbReference type="PANTHER" id="PTHR31001:SF85">
    <property type="entry name" value="ZN(II)2CYS6 TRANSCRIPTION FACTOR (EUROFUNG)"/>
    <property type="match status" value="1"/>
</dbReference>
<evidence type="ECO:0000256" key="4">
    <source>
        <dbReference type="SAM" id="MobiDB-lite"/>
    </source>
</evidence>
<dbReference type="InterPro" id="IPR001138">
    <property type="entry name" value="Zn2Cys6_DnaBD"/>
</dbReference>
<dbReference type="STRING" id="1229665.N1RPN0"/>
<dbReference type="EMBL" id="KB726570">
    <property type="protein sequence ID" value="EMT67734.1"/>
    <property type="molecule type" value="Genomic_DNA"/>
</dbReference>
<evidence type="ECO:0000256" key="1">
    <source>
        <dbReference type="ARBA" id="ARBA00004123"/>
    </source>
</evidence>
<dbReference type="SUPFAM" id="SSF57701">
    <property type="entry name" value="Zn2/Cys6 DNA-binding domain"/>
    <property type="match status" value="1"/>
</dbReference>
<evidence type="ECO:0000313" key="6">
    <source>
        <dbReference type="EMBL" id="EMT67734.1"/>
    </source>
</evidence>
<evidence type="ECO:0000259" key="5">
    <source>
        <dbReference type="PROSITE" id="PS50048"/>
    </source>
</evidence>
<comment type="subcellular location">
    <subcellularLocation>
        <location evidence="1">Nucleus</location>
    </subcellularLocation>
</comment>
<dbReference type="GO" id="GO:0005634">
    <property type="term" value="C:nucleus"/>
    <property type="evidence" value="ECO:0007669"/>
    <property type="project" value="UniProtKB-SubCell"/>
</dbReference>
<dbReference type="InterPro" id="IPR007219">
    <property type="entry name" value="XnlR_reg_dom"/>
</dbReference>
<proteinExistence type="predicted"/>
<dbReference type="Gene3D" id="4.10.240.10">
    <property type="entry name" value="Zn(2)-C6 fungal-type DNA-binding domain"/>
    <property type="match status" value="1"/>
</dbReference>
<dbReference type="GO" id="GO:0003677">
    <property type="term" value="F:DNA binding"/>
    <property type="evidence" value="ECO:0007669"/>
    <property type="project" value="InterPro"/>
</dbReference>
<dbReference type="CDD" id="cd12148">
    <property type="entry name" value="fungal_TF_MHR"/>
    <property type="match status" value="2"/>
</dbReference>
<evidence type="ECO:0000313" key="7">
    <source>
        <dbReference type="Proteomes" id="UP000016929"/>
    </source>
</evidence>
<dbReference type="Proteomes" id="UP000016929">
    <property type="component" value="Unassembled WGS sequence"/>
</dbReference>
<dbReference type="GO" id="GO:0000981">
    <property type="term" value="F:DNA-binding transcription factor activity, RNA polymerase II-specific"/>
    <property type="evidence" value="ECO:0007669"/>
    <property type="project" value="InterPro"/>
</dbReference>
<keyword evidence="2" id="KW-0479">Metal-binding</keyword>
<dbReference type="PANTHER" id="PTHR31001">
    <property type="entry name" value="UNCHARACTERIZED TRANSCRIPTIONAL REGULATORY PROTEIN"/>
    <property type="match status" value="1"/>
</dbReference>
<dbReference type="InterPro" id="IPR036864">
    <property type="entry name" value="Zn2-C6_fun-type_DNA-bd_sf"/>
</dbReference>
<name>N1RPN0_FUSC4</name>
<dbReference type="SMART" id="SM00906">
    <property type="entry name" value="Fungal_trans"/>
    <property type="match status" value="2"/>
</dbReference>
<protein>
    <recommendedName>
        <fullName evidence="5">Zn(2)-C6 fungal-type domain-containing protein</fullName>
    </recommendedName>
</protein>
<dbReference type="HOGENOM" id="CLU_301686_0_0_1"/>
<dbReference type="GO" id="GO:0006351">
    <property type="term" value="P:DNA-templated transcription"/>
    <property type="evidence" value="ECO:0007669"/>
    <property type="project" value="InterPro"/>
</dbReference>
<reference evidence="7" key="2">
    <citation type="journal article" date="2014" name="PLoS ONE">
        <title>Genome and Transcriptome Analysis of the Fungal Pathogen Fusarium oxysporum f. sp. cubense Causing Banana Vascular Wilt Disease.</title>
        <authorList>
            <person name="Guo L."/>
            <person name="Han L."/>
            <person name="Yang L."/>
            <person name="Zeng H."/>
            <person name="Fan D."/>
            <person name="Zhu Y."/>
            <person name="Feng Y."/>
            <person name="Wang G."/>
            <person name="Peng C."/>
            <person name="Jiang X."/>
            <person name="Zhou D."/>
            <person name="Ni P."/>
            <person name="Liang C."/>
            <person name="Liu L."/>
            <person name="Wang J."/>
            <person name="Mao C."/>
            <person name="Fang X."/>
            <person name="Peng M."/>
            <person name="Huang J."/>
        </authorList>
    </citation>
    <scope>NUCLEOTIDE SEQUENCE [LARGE SCALE GENOMIC DNA]</scope>
    <source>
        <strain evidence="7">race 4</strain>
    </source>
</reference>
<dbReference type="CDD" id="cd00067">
    <property type="entry name" value="GAL4"/>
    <property type="match status" value="1"/>
</dbReference>
<evidence type="ECO:0000256" key="3">
    <source>
        <dbReference type="ARBA" id="ARBA00023242"/>
    </source>
</evidence>
<reference evidence="7" key="1">
    <citation type="submission" date="2012-09" db="EMBL/GenBank/DDBJ databases">
        <title>Genome sequencing and comparative transcriptomics of race 1 and race 4 of banana pathogen: Fusarium oxysporum f. sp. cubense.</title>
        <authorList>
            <person name="Fang X."/>
            <person name="Huang J."/>
        </authorList>
    </citation>
    <scope>NUCLEOTIDE SEQUENCE [LARGE SCALE GENOMIC DNA]</scope>
    <source>
        <strain evidence="7">race 4</strain>
    </source>
</reference>
<dbReference type="SMART" id="SM00066">
    <property type="entry name" value="GAL4"/>
    <property type="match status" value="1"/>
</dbReference>
<organism evidence="6 7">
    <name type="scientific">Fusarium oxysporum f. sp. cubense (strain race 4)</name>
    <name type="common">Panama disease fungus</name>
    <dbReference type="NCBI Taxonomy" id="2502994"/>
    <lineage>
        <taxon>Eukaryota</taxon>
        <taxon>Fungi</taxon>
        <taxon>Dikarya</taxon>
        <taxon>Ascomycota</taxon>
        <taxon>Pezizomycotina</taxon>
        <taxon>Sordariomycetes</taxon>
        <taxon>Hypocreomycetidae</taxon>
        <taxon>Hypocreales</taxon>
        <taxon>Nectriaceae</taxon>
        <taxon>Fusarium</taxon>
        <taxon>Fusarium oxysporum species complex</taxon>
    </lineage>
</organism>
<gene>
    <name evidence="6" type="ORF">FOC4_g10005842</name>
</gene>
<dbReference type="Pfam" id="PF04082">
    <property type="entry name" value="Fungal_trans"/>
    <property type="match status" value="1"/>
</dbReference>